<dbReference type="InterPro" id="IPR032307">
    <property type="entry name" value="PepSY_TM-like_2"/>
</dbReference>
<evidence type="ECO:0000313" key="2">
    <source>
        <dbReference type="EMBL" id="HIY69017.1"/>
    </source>
</evidence>
<dbReference type="EMBL" id="DXDA01000054">
    <property type="protein sequence ID" value="HIY69017.1"/>
    <property type="molecule type" value="Genomic_DNA"/>
</dbReference>
<organism evidence="2 3">
    <name type="scientific">Candidatus Alistipes intestinigallinarum</name>
    <dbReference type="NCBI Taxonomy" id="2838440"/>
    <lineage>
        <taxon>Bacteria</taxon>
        <taxon>Pseudomonadati</taxon>
        <taxon>Bacteroidota</taxon>
        <taxon>Bacteroidia</taxon>
        <taxon>Bacteroidales</taxon>
        <taxon>Rikenellaceae</taxon>
        <taxon>Alistipes</taxon>
    </lineage>
</organism>
<dbReference type="PANTHER" id="PTHR40115">
    <property type="entry name" value="INNER MEMBRANE PROTEIN WITH PEPSY TM HELIX"/>
    <property type="match status" value="1"/>
</dbReference>
<dbReference type="Pfam" id="PF16357">
    <property type="entry name" value="PepSY_TM_like_2"/>
    <property type="match status" value="1"/>
</dbReference>
<feature type="transmembrane region" description="Helical" evidence="1">
    <location>
        <begin position="145"/>
        <end position="166"/>
    </location>
</feature>
<dbReference type="PANTHER" id="PTHR40115:SF1">
    <property type="entry name" value="INNER MEMBRANE PROTEIN WITH PEPSY TM HELIX"/>
    <property type="match status" value="1"/>
</dbReference>
<feature type="transmembrane region" description="Helical" evidence="1">
    <location>
        <begin position="26"/>
        <end position="44"/>
    </location>
</feature>
<evidence type="ECO:0000313" key="3">
    <source>
        <dbReference type="Proteomes" id="UP000886844"/>
    </source>
</evidence>
<protein>
    <submittedName>
        <fullName evidence="2">PepSY-associated TM helix domain-containing protein</fullName>
    </submittedName>
</protein>
<keyword evidence="1" id="KW-0472">Membrane</keyword>
<name>A0A9D2CC54_9BACT</name>
<gene>
    <name evidence="2" type="ORF">H9828_06345</name>
</gene>
<dbReference type="AlphaFoldDB" id="A0A9D2CC54"/>
<keyword evidence="1" id="KW-0812">Transmembrane</keyword>
<proteinExistence type="predicted"/>
<comment type="caution">
    <text evidence="2">The sequence shown here is derived from an EMBL/GenBank/DDBJ whole genome shotgun (WGS) entry which is preliminary data.</text>
</comment>
<keyword evidence="1" id="KW-1133">Transmembrane helix</keyword>
<sequence>MQPTTAPNNKPGTRLRRWARIIHRDLSYFFAGVVIIYAVSGIVLNHKRDFNSDYSIRRSEVQLPGTFPQSQEVDSQTAREMLRAVDPDARYAKHYASGEDRIKIFVAGGSILEVELQSGKAVYEKLTRRPIISSMNRLHYNPNRWWTRFSDVFAVSLLLITLTGLVMVPGRNGLKGRGGIELAAGIAIPILFLLLL</sequence>
<reference evidence="2" key="1">
    <citation type="journal article" date="2021" name="PeerJ">
        <title>Extensive microbial diversity within the chicken gut microbiome revealed by metagenomics and culture.</title>
        <authorList>
            <person name="Gilroy R."/>
            <person name="Ravi A."/>
            <person name="Getino M."/>
            <person name="Pursley I."/>
            <person name="Horton D.L."/>
            <person name="Alikhan N.F."/>
            <person name="Baker D."/>
            <person name="Gharbi K."/>
            <person name="Hall N."/>
            <person name="Watson M."/>
            <person name="Adriaenssens E.M."/>
            <person name="Foster-Nyarko E."/>
            <person name="Jarju S."/>
            <person name="Secka A."/>
            <person name="Antonio M."/>
            <person name="Oren A."/>
            <person name="Chaudhuri R.R."/>
            <person name="La Ragione R."/>
            <person name="Hildebrand F."/>
            <person name="Pallen M.J."/>
        </authorList>
    </citation>
    <scope>NUCLEOTIDE SEQUENCE</scope>
    <source>
        <strain evidence="2">5134</strain>
    </source>
</reference>
<reference evidence="2" key="2">
    <citation type="submission" date="2021-04" db="EMBL/GenBank/DDBJ databases">
        <authorList>
            <person name="Gilroy R."/>
        </authorList>
    </citation>
    <scope>NUCLEOTIDE SEQUENCE</scope>
    <source>
        <strain evidence="2">5134</strain>
    </source>
</reference>
<evidence type="ECO:0000256" key="1">
    <source>
        <dbReference type="SAM" id="Phobius"/>
    </source>
</evidence>
<dbReference type="Proteomes" id="UP000886844">
    <property type="component" value="Unassembled WGS sequence"/>
</dbReference>
<feature type="transmembrane region" description="Helical" evidence="1">
    <location>
        <begin position="178"/>
        <end position="195"/>
    </location>
</feature>
<accession>A0A9D2CC54</accession>